<dbReference type="GO" id="GO:0004672">
    <property type="term" value="F:protein kinase activity"/>
    <property type="evidence" value="ECO:0007669"/>
    <property type="project" value="InterPro"/>
</dbReference>
<keyword evidence="3" id="KW-1185">Reference proteome</keyword>
<evidence type="ECO:0000313" key="2">
    <source>
        <dbReference type="EMBL" id="GFO38556.1"/>
    </source>
</evidence>
<evidence type="ECO:0000259" key="1">
    <source>
        <dbReference type="PROSITE" id="PS50011"/>
    </source>
</evidence>
<protein>
    <submittedName>
        <fullName evidence="2">Myosin light chain kinase, smooth muscle</fullName>
    </submittedName>
</protein>
<keyword evidence="2" id="KW-0418">Kinase</keyword>
<dbReference type="GO" id="GO:0005524">
    <property type="term" value="F:ATP binding"/>
    <property type="evidence" value="ECO:0007669"/>
    <property type="project" value="InterPro"/>
</dbReference>
<dbReference type="PROSITE" id="PS00108">
    <property type="entry name" value="PROTEIN_KINASE_ST"/>
    <property type="match status" value="1"/>
</dbReference>
<proteinExistence type="predicted"/>
<dbReference type="Proteomes" id="UP000735302">
    <property type="component" value="Unassembled WGS sequence"/>
</dbReference>
<sequence length="59" mass="6995">MFERVIGDDFVLTERDCVHFLRQICDGVDYMHKQCVLHLDLKPENILCMAENSNRWILA</sequence>
<dbReference type="InterPro" id="IPR008271">
    <property type="entry name" value="Ser/Thr_kinase_AS"/>
</dbReference>
<reference evidence="2 3" key="1">
    <citation type="journal article" date="2021" name="Elife">
        <title>Chloroplast acquisition without the gene transfer in kleptoplastic sea slugs, Plakobranchus ocellatus.</title>
        <authorList>
            <person name="Maeda T."/>
            <person name="Takahashi S."/>
            <person name="Yoshida T."/>
            <person name="Shimamura S."/>
            <person name="Takaki Y."/>
            <person name="Nagai Y."/>
            <person name="Toyoda A."/>
            <person name="Suzuki Y."/>
            <person name="Arimoto A."/>
            <person name="Ishii H."/>
            <person name="Satoh N."/>
            <person name="Nishiyama T."/>
            <person name="Hasebe M."/>
            <person name="Maruyama T."/>
            <person name="Minagawa J."/>
            <person name="Obokata J."/>
            <person name="Shigenobu S."/>
        </authorList>
    </citation>
    <scope>NUCLEOTIDE SEQUENCE [LARGE SCALE GENOMIC DNA]</scope>
</reference>
<dbReference type="PANTHER" id="PTHR24347">
    <property type="entry name" value="SERINE/THREONINE-PROTEIN KINASE"/>
    <property type="match status" value="1"/>
</dbReference>
<dbReference type="SUPFAM" id="SSF56112">
    <property type="entry name" value="Protein kinase-like (PK-like)"/>
    <property type="match status" value="1"/>
</dbReference>
<dbReference type="InterPro" id="IPR011009">
    <property type="entry name" value="Kinase-like_dom_sf"/>
</dbReference>
<dbReference type="EMBL" id="BLXT01007322">
    <property type="protein sequence ID" value="GFO38556.1"/>
    <property type="molecule type" value="Genomic_DNA"/>
</dbReference>
<keyword evidence="2" id="KW-0808">Transferase</keyword>
<dbReference type="InterPro" id="IPR000719">
    <property type="entry name" value="Prot_kinase_dom"/>
</dbReference>
<accession>A0AAV4D394</accession>
<dbReference type="Pfam" id="PF00069">
    <property type="entry name" value="Pkinase"/>
    <property type="match status" value="1"/>
</dbReference>
<dbReference type="Gene3D" id="1.10.510.10">
    <property type="entry name" value="Transferase(Phosphotransferase) domain 1"/>
    <property type="match status" value="1"/>
</dbReference>
<gene>
    <name evidence="2" type="ORF">PoB_006506100</name>
</gene>
<dbReference type="PROSITE" id="PS50011">
    <property type="entry name" value="PROTEIN_KINASE_DOM"/>
    <property type="match status" value="1"/>
</dbReference>
<name>A0AAV4D394_9GAST</name>
<comment type="caution">
    <text evidence="2">The sequence shown here is derived from an EMBL/GenBank/DDBJ whole genome shotgun (WGS) entry which is preliminary data.</text>
</comment>
<dbReference type="AlphaFoldDB" id="A0AAV4D394"/>
<organism evidence="2 3">
    <name type="scientific">Plakobranchus ocellatus</name>
    <dbReference type="NCBI Taxonomy" id="259542"/>
    <lineage>
        <taxon>Eukaryota</taxon>
        <taxon>Metazoa</taxon>
        <taxon>Spiralia</taxon>
        <taxon>Lophotrochozoa</taxon>
        <taxon>Mollusca</taxon>
        <taxon>Gastropoda</taxon>
        <taxon>Heterobranchia</taxon>
        <taxon>Euthyneura</taxon>
        <taxon>Panpulmonata</taxon>
        <taxon>Sacoglossa</taxon>
        <taxon>Placobranchoidea</taxon>
        <taxon>Plakobranchidae</taxon>
        <taxon>Plakobranchus</taxon>
    </lineage>
</organism>
<feature type="domain" description="Protein kinase" evidence="1">
    <location>
        <begin position="1"/>
        <end position="59"/>
    </location>
</feature>
<evidence type="ECO:0000313" key="3">
    <source>
        <dbReference type="Proteomes" id="UP000735302"/>
    </source>
</evidence>